<protein>
    <recommendedName>
        <fullName evidence="1">AB hydrolase-1 domain-containing protein</fullName>
    </recommendedName>
</protein>
<gene>
    <name evidence="2" type="ORF">AWN90_21150</name>
</gene>
<comment type="caution">
    <text evidence="2">The sequence shown here is derived from an EMBL/GenBank/DDBJ whole genome shotgun (WGS) entry which is preliminary data.</text>
</comment>
<dbReference type="PANTHER" id="PTHR43798:SF33">
    <property type="entry name" value="HYDROLASE, PUTATIVE (AFU_ORTHOLOGUE AFUA_2G14860)-RELATED"/>
    <property type="match status" value="1"/>
</dbReference>
<dbReference type="InterPro" id="IPR029058">
    <property type="entry name" value="AB_hydrolase_fold"/>
</dbReference>
<dbReference type="Pfam" id="PF12697">
    <property type="entry name" value="Abhydrolase_6"/>
    <property type="match status" value="1"/>
</dbReference>
<evidence type="ECO:0000313" key="2">
    <source>
        <dbReference type="EMBL" id="KZM74592.1"/>
    </source>
</evidence>
<dbReference type="GO" id="GO:0003824">
    <property type="term" value="F:catalytic activity"/>
    <property type="evidence" value="ECO:0007669"/>
    <property type="project" value="UniProtKB-ARBA"/>
</dbReference>
<dbReference type="InterPro" id="IPR050266">
    <property type="entry name" value="AB_hydrolase_sf"/>
</dbReference>
<dbReference type="Proteomes" id="UP000076512">
    <property type="component" value="Unassembled WGS sequence"/>
</dbReference>
<evidence type="ECO:0000313" key="3">
    <source>
        <dbReference type="Proteomes" id="UP000076512"/>
    </source>
</evidence>
<keyword evidence="3" id="KW-1185">Reference proteome</keyword>
<evidence type="ECO:0000259" key="1">
    <source>
        <dbReference type="Pfam" id="PF12697"/>
    </source>
</evidence>
<dbReference type="GO" id="GO:0016020">
    <property type="term" value="C:membrane"/>
    <property type="evidence" value="ECO:0007669"/>
    <property type="project" value="TreeGrafter"/>
</dbReference>
<feature type="domain" description="AB hydrolase-1" evidence="1">
    <location>
        <begin position="274"/>
        <end position="504"/>
    </location>
</feature>
<organism evidence="2 3">
    <name type="scientific">Nocardia terpenica</name>
    <dbReference type="NCBI Taxonomy" id="455432"/>
    <lineage>
        <taxon>Bacteria</taxon>
        <taxon>Bacillati</taxon>
        <taxon>Actinomycetota</taxon>
        <taxon>Actinomycetes</taxon>
        <taxon>Mycobacteriales</taxon>
        <taxon>Nocardiaceae</taxon>
        <taxon>Nocardia</taxon>
    </lineage>
</organism>
<proteinExistence type="predicted"/>
<dbReference type="PANTHER" id="PTHR43798">
    <property type="entry name" value="MONOACYLGLYCEROL LIPASE"/>
    <property type="match status" value="1"/>
</dbReference>
<accession>A0A164NPX8</accession>
<dbReference type="EMBL" id="LWGR01000004">
    <property type="protein sequence ID" value="KZM74592.1"/>
    <property type="molecule type" value="Genomic_DNA"/>
</dbReference>
<sequence>MTQGVHVSRALAAVVLISPVRNNRARLIASAYLSGSESLVYLRHLFGTDGSDQVAFLVQAAATLGRAGGTAGTRDAAVQFIGAQTVLSYGASGWAKLAGDMWRSGDALVKIMRTQTYGDERIFNLLKKYPTASRTLCHVVVALESGFPLLLLKKGKYIDAGLTAMGLFHLANARFMGLSRFAWAFLSTYPSVRALAKGTNEGQPNSRKFVGITAVGLASCLVAGLAHQSYATIRTRAGHAGFERHQVRCSSGNIVTYYLRRGTSGGPTLVCEAGLMSSSAAWLLVADHLDPSISVVVYDRAGYRSSLRGSLEDYSIGESVSDLADVITDAVGAEGRCVLAGHSLGGYLAHRVAAIIPDLVRGLVLVDPMHPRQLTHSRRRREGARGTNLAMRLGRWSAVFGSGMLLDKKGMFSAVAGSPYYRTLRLESSSPGTWNAARREWSCSYSFMLDGGRSLDRLQIPISVMVAESTIRDFPEYGDLHEDYIKSGTGGRVVTVTGSSHQSIIDGMEYAPRTAQLIEETVMQIADQLQERTMTAGGVA</sequence>
<dbReference type="STRING" id="455432.AWN90_21150"/>
<name>A0A164NPX8_9NOCA</name>
<dbReference type="InterPro" id="IPR000073">
    <property type="entry name" value="AB_hydrolase_1"/>
</dbReference>
<dbReference type="SUPFAM" id="SSF53474">
    <property type="entry name" value="alpha/beta-Hydrolases"/>
    <property type="match status" value="1"/>
</dbReference>
<reference evidence="2 3" key="1">
    <citation type="submission" date="2016-04" db="EMBL/GenBank/DDBJ databases">
        <authorList>
            <person name="Evans L.H."/>
            <person name="Alamgir A."/>
            <person name="Owens N."/>
            <person name="Weber N.D."/>
            <person name="Virtaneva K."/>
            <person name="Barbian K."/>
            <person name="Babar A."/>
            <person name="Rosenke K."/>
        </authorList>
    </citation>
    <scope>NUCLEOTIDE SEQUENCE [LARGE SCALE GENOMIC DNA]</scope>
    <source>
        <strain evidence="2 3">IFM 0406</strain>
    </source>
</reference>
<dbReference type="Gene3D" id="3.40.50.1820">
    <property type="entry name" value="alpha/beta hydrolase"/>
    <property type="match status" value="1"/>
</dbReference>
<dbReference type="AlphaFoldDB" id="A0A164NPX8"/>